<dbReference type="HOGENOM" id="CLU_1376746_0_0_9"/>
<evidence type="ECO:0000259" key="2">
    <source>
        <dbReference type="PROSITE" id="PS50943"/>
    </source>
</evidence>
<keyword evidence="4" id="KW-1185">Reference proteome</keyword>
<protein>
    <submittedName>
        <fullName evidence="3">Transcriptional regulator</fullName>
    </submittedName>
</protein>
<keyword evidence="1" id="KW-0238">DNA-binding</keyword>
<dbReference type="CDD" id="cd00093">
    <property type="entry name" value="HTH_XRE"/>
    <property type="match status" value="1"/>
</dbReference>
<dbReference type="GO" id="GO:0003677">
    <property type="term" value="F:DNA binding"/>
    <property type="evidence" value="ECO:0007669"/>
    <property type="project" value="UniProtKB-KW"/>
</dbReference>
<sequence>MIFNENLKRYRENTGCTAKEFAKIIDLPYTTYISYENQGREPKYDTLKKIASTLHVSIDDLLGYDPGQIDDLEEELAFCKNNGFTVFRWRDSHVVIAYNPENQPVQIPDFTEQPDFIFSVSDLIFFTFDNEWFMDIMREATISKKYTKAKDALLANTLQMTIFNIVFNLLSNSLNHTKDALDKKLYTEALNKLKHQKR</sequence>
<dbReference type="InterPro" id="IPR001387">
    <property type="entry name" value="Cro/C1-type_HTH"/>
</dbReference>
<dbReference type="Gene3D" id="1.10.260.40">
    <property type="entry name" value="lambda repressor-like DNA-binding domains"/>
    <property type="match status" value="1"/>
</dbReference>
<dbReference type="GeneID" id="97491145"/>
<reference evidence="3 4" key="1">
    <citation type="journal article" date="2011" name="J. Bacteriol.">
        <title>Genome Sequence of the Ruminal Bacterium Megasphaera elsdenii.</title>
        <authorList>
            <person name="Marx H."/>
            <person name="Graf A.B."/>
            <person name="Tatto N."/>
            <person name="Thallinger G.G."/>
            <person name="Mattanovich D."/>
            <person name="Sauer M."/>
        </authorList>
    </citation>
    <scope>NUCLEOTIDE SEQUENCE [LARGE SCALE GENOMIC DNA]</scope>
    <source>
        <strain evidence="3 4">DSM 20460</strain>
    </source>
</reference>
<dbReference type="PANTHER" id="PTHR46558:SF11">
    <property type="entry name" value="HTH-TYPE TRANSCRIPTIONAL REGULATOR XRE"/>
    <property type="match status" value="1"/>
</dbReference>
<dbReference type="STRING" id="1064535.MELS_0213"/>
<dbReference type="Pfam" id="PF01381">
    <property type="entry name" value="HTH_3"/>
    <property type="match status" value="1"/>
</dbReference>
<dbReference type="AlphaFoldDB" id="G0VL56"/>
<dbReference type="Proteomes" id="UP000010111">
    <property type="component" value="Chromosome"/>
</dbReference>
<name>G0VL56_MEGEL</name>
<evidence type="ECO:0000313" key="4">
    <source>
        <dbReference type="Proteomes" id="UP000010111"/>
    </source>
</evidence>
<organism evidence="3 4">
    <name type="scientific">Megasphaera elsdenii DSM 20460</name>
    <dbReference type="NCBI Taxonomy" id="1064535"/>
    <lineage>
        <taxon>Bacteria</taxon>
        <taxon>Bacillati</taxon>
        <taxon>Bacillota</taxon>
        <taxon>Negativicutes</taxon>
        <taxon>Veillonellales</taxon>
        <taxon>Veillonellaceae</taxon>
        <taxon>Megasphaera</taxon>
    </lineage>
</organism>
<accession>G0VL56</accession>
<dbReference type="PROSITE" id="PS50943">
    <property type="entry name" value="HTH_CROC1"/>
    <property type="match status" value="1"/>
</dbReference>
<dbReference type="InterPro" id="IPR010982">
    <property type="entry name" value="Lambda_DNA-bd_dom_sf"/>
</dbReference>
<dbReference type="PANTHER" id="PTHR46558">
    <property type="entry name" value="TRACRIPTIONAL REGULATORY PROTEIN-RELATED-RELATED"/>
    <property type="match status" value="1"/>
</dbReference>
<feature type="domain" description="HTH cro/C1-type" evidence="2">
    <location>
        <begin position="7"/>
        <end position="61"/>
    </location>
</feature>
<dbReference type="EMBL" id="HE576794">
    <property type="protein sequence ID" value="CCC72436.1"/>
    <property type="molecule type" value="Genomic_DNA"/>
</dbReference>
<evidence type="ECO:0000313" key="3">
    <source>
        <dbReference type="EMBL" id="CCC72436.1"/>
    </source>
</evidence>
<dbReference type="RefSeq" id="WP_014015181.1">
    <property type="nucleotide sequence ID" value="NC_015873.1"/>
</dbReference>
<dbReference type="SMART" id="SM00530">
    <property type="entry name" value="HTH_XRE"/>
    <property type="match status" value="1"/>
</dbReference>
<dbReference type="eggNOG" id="COG1476">
    <property type="taxonomic scope" value="Bacteria"/>
</dbReference>
<evidence type="ECO:0000256" key="1">
    <source>
        <dbReference type="ARBA" id="ARBA00023125"/>
    </source>
</evidence>
<dbReference type="KEGG" id="med:MELS_0213"/>
<dbReference type="SUPFAM" id="SSF47413">
    <property type="entry name" value="lambda repressor-like DNA-binding domains"/>
    <property type="match status" value="1"/>
</dbReference>
<gene>
    <name evidence="3" type="ORF">MELS_0213</name>
</gene>
<proteinExistence type="predicted"/>